<organism evidence="1 2">
    <name type="scientific">Potamilus streckersoni</name>
    <dbReference type="NCBI Taxonomy" id="2493646"/>
    <lineage>
        <taxon>Eukaryota</taxon>
        <taxon>Metazoa</taxon>
        <taxon>Spiralia</taxon>
        <taxon>Lophotrochozoa</taxon>
        <taxon>Mollusca</taxon>
        <taxon>Bivalvia</taxon>
        <taxon>Autobranchia</taxon>
        <taxon>Heteroconchia</taxon>
        <taxon>Palaeoheterodonta</taxon>
        <taxon>Unionida</taxon>
        <taxon>Unionoidea</taxon>
        <taxon>Unionidae</taxon>
        <taxon>Ambleminae</taxon>
        <taxon>Lampsilini</taxon>
        <taxon>Potamilus</taxon>
    </lineage>
</organism>
<protein>
    <submittedName>
        <fullName evidence="1">Uncharacterized protein</fullName>
    </submittedName>
</protein>
<reference evidence="1" key="2">
    <citation type="journal article" date="2021" name="Genome Biol. Evol.">
        <title>Developing a high-quality reference genome for a parasitic bivalve with doubly uniparental inheritance (Bivalvia: Unionida).</title>
        <authorList>
            <person name="Smith C.H."/>
        </authorList>
    </citation>
    <scope>NUCLEOTIDE SEQUENCE</scope>
    <source>
        <strain evidence="1">CHS0354</strain>
        <tissue evidence="1">Mantle</tissue>
    </source>
</reference>
<keyword evidence="2" id="KW-1185">Reference proteome</keyword>
<proteinExistence type="predicted"/>
<name>A0AAE0TL31_9BIVA</name>
<dbReference type="Proteomes" id="UP001195483">
    <property type="component" value="Unassembled WGS sequence"/>
</dbReference>
<comment type="caution">
    <text evidence="1">The sequence shown here is derived from an EMBL/GenBank/DDBJ whole genome shotgun (WGS) entry which is preliminary data.</text>
</comment>
<accession>A0AAE0TL31</accession>
<dbReference type="EMBL" id="JAEAOA010001901">
    <property type="protein sequence ID" value="KAK3612369.1"/>
    <property type="molecule type" value="Genomic_DNA"/>
</dbReference>
<sequence length="134" mass="15285">MTVYSVIQPKPHRISLMSHHTLKMATRVQPDYQESLRNFRLREVASLHDEMYALSPSPCRSHQYSKNTPNFNTVLSWMNIAIVDYVYSVDETSAQNSTIVIAMPNTRTTTTATMMTTKHILDVYSTHGALHGKK</sequence>
<reference evidence="1" key="1">
    <citation type="journal article" date="2021" name="Genome Biol. Evol.">
        <title>A High-Quality Reference Genome for a Parasitic Bivalve with Doubly Uniparental Inheritance (Bivalvia: Unionida).</title>
        <authorList>
            <person name="Smith C.H."/>
        </authorList>
    </citation>
    <scope>NUCLEOTIDE SEQUENCE</scope>
    <source>
        <strain evidence="1">CHS0354</strain>
    </source>
</reference>
<evidence type="ECO:0000313" key="2">
    <source>
        <dbReference type="Proteomes" id="UP001195483"/>
    </source>
</evidence>
<gene>
    <name evidence="1" type="ORF">CHS0354_031960</name>
</gene>
<reference evidence="1" key="3">
    <citation type="submission" date="2023-05" db="EMBL/GenBank/DDBJ databases">
        <authorList>
            <person name="Smith C.H."/>
        </authorList>
    </citation>
    <scope>NUCLEOTIDE SEQUENCE</scope>
    <source>
        <strain evidence="1">CHS0354</strain>
        <tissue evidence="1">Mantle</tissue>
    </source>
</reference>
<evidence type="ECO:0000313" key="1">
    <source>
        <dbReference type="EMBL" id="KAK3612369.1"/>
    </source>
</evidence>
<dbReference type="AlphaFoldDB" id="A0AAE0TL31"/>